<organism evidence="1 2">
    <name type="scientific">Flavobacterium taihuense</name>
    <dbReference type="NCBI Taxonomy" id="2857508"/>
    <lineage>
        <taxon>Bacteria</taxon>
        <taxon>Pseudomonadati</taxon>
        <taxon>Bacteroidota</taxon>
        <taxon>Flavobacteriia</taxon>
        <taxon>Flavobacteriales</taxon>
        <taxon>Flavobacteriaceae</taxon>
        <taxon>Flavobacterium</taxon>
    </lineage>
</organism>
<dbReference type="PROSITE" id="PS51257">
    <property type="entry name" value="PROKAR_LIPOPROTEIN"/>
    <property type="match status" value="1"/>
</dbReference>
<accession>A0ABS6XY41</accession>
<sequence length="112" mass="12703">MKKNLIIPVLLVMLGCAENKNTYNSSTPFNQSEIKKTIKTIEGDVLEINQGKDGYTAKLKTNTEEIYFVTISHANLNNPTQYKNAKVGEKLKVSGELWKMKNENQITVREIL</sequence>
<comment type="caution">
    <text evidence="1">The sequence shown here is derived from an EMBL/GenBank/DDBJ whole genome shotgun (WGS) entry which is preliminary data.</text>
</comment>
<gene>
    <name evidence="1" type="ORF">KZH69_13850</name>
</gene>
<evidence type="ECO:0008006" key="3">
    <source>
        <dbReference type="Google" id="ProtNLM"/>
    </source>
</evidence>
<evidence type="ECO:0000313" key="1">
    <source>
        <dbReference type="EMBL" id="MBW4361572.1"/>
    </source>
</evidence>
<protein>
    <recommendedName>
        <fullName evidence="3">Lipoprotein</fullName>
    </recommendedName>
</protein>
<evidence type="ECO:0000313" key="2">
    <source>
        <dbReference type="Proteomes" id="UP000812031"/>
    </source>
</evidence>
<proteinExistence type="predicted"/>
<dbReference type="EMBL" id="JAHWYN010000012">
    <property type="protein sequence ID" value="MBW4361572.1"/>
    <property type="molecule type" value="Genomic_DNA"/>
</dbReference>
<dbReference type="Proteomes" id="UP000812031">
    <property type="component" value="Unassembled WGS sequence"/>
</dbReference>
<dbReference type="RefSeq" id="WP_219318071.1">
    <property type="nucleotide sequence ID" value="NZ_JAHWYN010000012.1"/>
</dbReference>
<reference evidence="1 2" key="1">
    <citation type="submission" date="2021-07" db="EMBL/GenBank/DDBJ databases">
        <title>Flavobacterium sp. nov. isolated from sediment on the Taihu Lake.</title>
        <authorList>
            <person name="Qu J.-H."/>
        </authorList>
    </citation>
    <scope>NUCLEOTIDE SEQUENCE [LARGE SCALE GENOMIC DNA]</scope>
    <source>
        <strain evidence="1 2">NAS39</strain>
    </source>
</reference>
<name>A0ABS6XY41_9FLAO</name>
<keyword evidence="2" id="KW-1185">Reference proteome</keyword>